<evidence type="ECO:0000313" key="1">
    <source>
        <dbReference type="EMBL" id="XCD05138.1"/>
    </source>
</evidence>
<dbReference type="EMBL" id="PP511522">
    <property type="protein sequence ID" value="XCD05138.1"/>
    <property type="molecule type" value="Genomic_DNA"/>
</dbReference>
<name>A0AAU8AZU2_9CAUD</name>
<accession>A0AAU8AZU2</accession>
<sequence length="250" mass="28786">MCRFKSGIILKSKIVLAPGANDSHGDLLNSLGIKDDYINASKTFVRVELIPQDGEWWVSPEEHPEKWNFIVDQDIAPDWFDKQEHEKDFRESVCAWWKVHVLVDQKIDELNSGYYRLKRCKVKKLCNDVVVLLNSSQVGEMRENSQIGEMRENSQVGKMWENSQVGKMWGSSQIGEMRGSSQVGEMRENSQIDEMWGNSQVGKMRGSSQIGEMRGNSTARDFKNYPCIKIYVSDNGNFEMVVHRNNNKEE</sequence>
<proteinExistence type="predicted"/>
<organism evidence="1">
    <name type="scientific">Dulem virus 35</name>
    <dbReference type="NCBI Taxonomy" id="3145753"/>
    <lineage>
        <taxon>Viruses</taxon>
        <taxon>Duplodnaviria</taxon>
        <taxon>Heunggongvirae</taxon>
        <taxon>Uroviricota</taxon>
        <taxon>Caudoviricetes</taxon>
    </lineage>
</organism>
<protein>
    <submittedName>
        <fullName evidence="1">Uncharacterized protein</fullName>
    </submittedName>
</protein>
<reference evidence="1" key="1">
    <citation type="submission" date="2024-03" db="EMBL/GenBank/DDBJ databases">
        <title>Diverse circular DNA viruses in blood, oral, and fecal samples of captive lemurs.</title>
        <authorList>
            <person name="Paietta E.N."/>
            <person name="Kraberger S."/>
            <person name="Lund M.C."/>
            <person name="Custer J.M."/>
            <person name="Vargas K.M."/>
            <person name="Ehmke E.E."/>
            <person name="Yoder A.D."/>
            <person name="Varsani A."/>
        </authorList>
    </citation>
    <scope>NUCLEOTIDE SEQUENCE</scope>
    <source>
        <strain evidence="1">Duke_24FS_4</strain>
    </source>
</reference>